<feature type="compositionally biased region" description="Low complexity" evidence="1">
    <location>
        <begin position="46"/>
        <end position="59"/>
    </location>
</feature>
<accession>A0ABV8EVB8</accession>
<name>A0ABV8EVB8_9ACTN</name>
<evidence type="ECO:0000313" key="2">
    <source>
        <dbReference type="EMBL" id="MFC3978997.1"/>
    </source>
</evidence>
<gene>
    <name evidence="2" type="ORF">ACFOYY_02625</name>
</gene>
<comment type="caution">
    <text evidence="2">The sequence shown here is derived from an EMBL/GenBank/DDBJ whole genome shotgun (WGS) entry which is preliminary data.</text>
</comment>
<evidence type="ECO:0000256" key="1">
    <source>
        <dbReference type="SAM" id="MobiDB-lite"/>
    </source>
</evidence>
<reference evidence="3" key="1">
    <citation type="journal article" date="2019" name="Int. J. Syst. Evol. Microbiol.">
        <title>The Global Catalogue of Microorganisms (GCM) 10K type strain sequencing project: providing services to taxonomists for standard genome sequencing and annotation.</title>
        <authorList>
            <consortium name="The Broad Institute Genomics Platform"/>
            <consortium name="The Broad Institute Genome Sequencing Center for Infectious Disease"/>
            <person name="Wu L."/>
            <person name="Ma J."/>
        </authorList>
    </citation>
    <scope>NUCLEOTIDE SEQUENCE [LARGE SCALE GENOMIC DNA]</scope>
    <source>
        <strain evidence="3">TBRC 7912</strain>
    </source>
</reference>
<dbReference type="Proteomes" id="UP001595698">
    <property type="component" value="Unassembled WGS sequence"/>
</dbReference>
<organism evidence="2 3">
    <name type="scientific">Streptosporangium jomthongense</name>
    <dbReference type="NCBI Taxonomy" id="1193683"/>
    <lineage>
        <taxon>Bacteria</taxon>
        <taxon>Bacillati</taxon>
        <taxon>Actinomycetota</taxon>
        <taxon>Actinomycetes</taxon>
        <taxon>Streptosporangiales</taxon>
        <taxon>Streptosporangiaceae</taxon>
        <taxon>Streptosporangium</taxon>
    </lineage>
</organism>
<dbReference type="EMBL" id="JBHSBC010000001">
    <property type="protein sequence ID" value="MFC3978997.1"/>
    <property type="molecule type" value="Genomic_DNA"/>
</dbReference>
<feature type="region of interest" description="Disordered" evidence="1">
    <location>
        <begin position="45"/>
        <end position="77"/>
    </location>
</feature>
<proteinExistence type="predicted"/>
<protein>
    <submittedName>
        <fullName evidence="2">Uncharacterized protein</fullName>
    </submittedName>
</protein>
<keyword evidence="3" id="KW-1185">Reference proteome</keyword>
<dbReference type="RefSeq" id="WP_386187404.1">
    <property type="nucleotide sequence ID" value="NZ_JBHSBC010000001.1"/>
</dbReference>
<evidence type="ECO:0000313" key="3">
    <source>
        <dbReference type="Proteomes" id="UP001595698"/>
    </source>
</evidence>
<sequence length="159" mass="16581">MAIELDPDWPGLTVKSDSSGKGGPDLNRATIKEIAGLLEKALQKLTTPTQPPATAVATARGERAELPGPPPGGGSLPDLQLQCALSDEHLGKWLTAQQFTMAINTSYSVLVGERGQKGGGLYSSTIEQYKAVIDTLYEIAKAYDGAEVANEGTAPKTGA</sequence>
<feature type="region of interest" description="Disordered" evidence="1">
    <location>
        <begin position="1"/>
        <end position="27"/>
    </location>
</feature>